<comment type="similarity">
    <text evidence="7">Belongs to the FtsL family.</text>
</comment>
<dbReference type="Proteomes" id="UP000009234">
    <property type="component" value="Chromosome"/>
</dbReference>
<evidence type="ECO:0000256" key="2">
    <source>
        <dbReference type="ARBA" id="ARBA00022618"/>
    </source>
</evidence>
<evidence type="ECO:0000256" key="10">
    <source>
        <dbReference type="SAM" id="MobiDB-lite"/>
    </source>
</evidence>
<keyword evidence="9" id="KW-0175">Coiled coil</keyword>
<reference evidence="12" key="1">
    <citation type="submission" date="2011-05" db="EMBL/GenBank/DDBJ databases">
        <title>Complete sequence of Desulfotomaculum ruminis DSM 2154.</title>
        <authorList>
            <person name="Lucas S."/>
            <person name="Copeland A."/>
            <person name="Lapidus A."/>
            <person name="Cheng J.-F."/>
            <person name="Goodwin L."/>
            <person name="Pitluck S."/>
            <person name="Lu M."/>
            <person name="Detter J.C."/>
            <person name="Han C."/>
            <person name="Tapia R."/>
            <person name="Land M."/>
            <person name="Hauser L."/>
            <person name="Kyrpides N."/>
            <person name="Ivanova N."/>
            <person name="Mikhailova N."/>
            <person name="Pagani I."/>
            <person name="Stams A.J.M."/>
            <person name="Plugge C.M."/>
            <person name="Muyzer G."/>
            <person name="Kuever J."/>
            <person name="Parshina S.N."/>
            <person name="Ivanova A.E."/>
            <person name="Nazina T.N."/>
            <person name="Brambilla E."/>
            <person name="Spring S."/>
            <person name="Klenk H.-P."/>
            <person name="Woyke T."/>
        </authorList>
    </citation>
    <scope>NUCLEOTIDE SEQUENCE [LARGE SCALE GENOMIC DNA]</scope>
    <source>
        <strain evidence="12">ATCC 23193 / DSM 2154 / NCIB 8452 / DL</strain>
    </source>
</reference>
<dbReference type="NCBIfam" id="TIGR02209">
    <property type="entry name" value="ftsL_broad"/>
    <property type="match status" value="1"/>
</dbReference>
<gene>
    <name evidence="7" type="primary">ftsL</name>
    <name evidence="11" type="ordered locus">Desru_3354</name>
</gene>
<evidence type="ECO:0000256" key="4">
    <source>
        <dbReference type="ARBA" id="ARBA00022989"/>
    </source>
</evidence>
<dbReference type="STRING" id="696281.Desru_3354"/>
<dbReference type="InterPro" id="IPR007060">
    <property type="entry name" value="FtsL/DivIC"/>
</dbReference>
<name>F6DKE2_DESRL</name>
<comment type="subcellular location">
    <subcellularLocation>
        <location evidence="7">Cell membrane</location>
        <topology evidence="7">Single-pass type II membrane protein</topology>
    </subcellularLocation>
    <text evidence="7">Localizes to the division septum where it forms a ring structure.</text>
</comment>
<dbReference type="HOGENOM" id="CLU_129742_0_0_9"/>
<dbReference type="InterPro" id="IPR011922">
    <property type="entry name" value="Cell_div_FtsL"/>
</dbReference>
<keyword evidence="4 7" id="KW-1133">Transmembrane helix</keyword>
<evidence type="ECO:0000256" key="9">
    <source>
        <dbReference type="SAM" id="Coils"/>
    </source>
</evidence>
<evidence type="ECO:0000313" key="11">
    <source>
        <dbReference type="EMBL" id="AEG61559.1"/>
    </source>
</evidence>
<dbReference type="EMBL" id="CP002780">
    <property type="protein sequence ID" value="AEG61559.1"/>
    <property type="molecule type" value="Genomic_DNA"/>
</dbReference>
<keyword evidence="2 7" id="KW-0132">Cell division</keyword>
<feature type="region of interest" description="Disordered" evidence="10">
    <location>
        <begin position="128"/>
        <end position="162"/>
    </location>
</feature>
<dbReference type="Pfam" id="PF04977">
    <property type="entry name" value="DivIC"/>
    <property type="match status" value="1"/>
</dbReference>
<dbReference type="OrthoDB" id="2082132at2"/>
<feature type="compositionally biased region" description="Basic and acidic residues" evidence="10">
    <location>
        <begin position="141"/>
        <end position="159"/>
    </location>
</feature>
<evidence type="ECO:0000256" key="5">
    <source>
        <dbReference type="ARBA" id="ARBA00023136"/>
    </source>
</evidence>
<accession>F6DKE2</accession>
<evidence type="ECO:0000256" key="7">
    <source>
        <dbReference type="HAMAP-Rule" id="MF_00910"/>
    </source>
</evidence>
<keyword evidence="5 7" id="KW-0472">Membrane</keyword>
<dbReference type="eggNOG" id="COG2919">
    <property type="taxonomic scope" value="Bacteria"/>
</dbReference>
<dbReference type="GO" id="GO:0032153">
    <property type="term" value="C:cell division site"/>
    <property type="evidence" value="ECO:0007669"/>
    <property type="project" value="UniProtKB-UniRule"/>
</dbReference>
<keyword evidence="3 7" id="KW-0812">Transmembrane</keyword>
<evidence type="ECO:0000256" key="1">
    <source>
        <dbReference type="ARBA" id="ARBA00022475"/>
    </source>
</evidence>
<evidence type="ECO:0000256" key="3">
    <source>
        <dbReference type="ARBA" id="ARBA00022692"/>
    </source>
</evidence>
<dbReference type="AlphaFoldDB" id="F6DKE2"/>
<organism evidence="11 12">
    <name type="scientific">Desulforamulus ruminis (strain ATCC 23193 / DSM 2154 / NCIMB 8452 / DL)</name>
    <name type="common">Desulfotomaculum ruminis</name>
    <dbReference type="NCBI Taxonomy" id="696281"/>
    <lineage>
        <taxon>Bacteria</taxon>
        <taxon>Bacillati</taxon>
        <taxon>Bacillota</taxon>
        <taxon>Clostridia</taxon>
        <taxon>Eubacteriales</taxon>
        <taxon>Peptococcaceae</taxon>
        <taxon>Desulforamulus</taxon>
    </lineage>
</organism>
<dbReference type="GO" id="GO:0005886">
    <property type="term" value="C:plasma membrane"/>
    <property type="evidence" value="ECO:0007669"/>
    <property type="project" value="UniProtKB-SubCell"/>
</dbReference>
<comment type="function">
    <text evidence="7">Essential cell division protein.</text>
</comment>
<sequence>MSVAQEKFNYLLPEEQPRQVSQPRRALSKRAIRKGKVLLTGCILSVFMVGVVIAYYYAQVATLGYQVAQLQNSLNQLQSEQEDLESQANQLKSLERVEAIATTKLGMVKPNSSEVVLVTALSEDPQKKLEAKQGVNPAEPPENHEAPVQKEDKLSKAGETKSPVIEAFVDMVNRWERGL</sequence>
<evidence type="ECO:0000256" key="6">
    <source>
        <dbReference type="ARBA" id="ARBA00023306"/>
    </source>
</evidence>
<dbReference type="HAMAP" id="MF_00910">
    <property type="entry name" value="FtsL"/>
    <property type="match status" value="1"/>
</dbReference>
<feature type="coiled-coil region" evidence="9">
    <location>
        <begin position="60"/>
        <end position="97"/>
    </location>
</feature>
<keyword evidence="12" id="KW-1185">Reference proteome</keyword>
<keyword evidence="1 7" id="KW-1003">Cell membrane</keyword>
<evidence type="ECO:0000256" key="8">
    <source>
        <dbReference type="NCBIfam" id="TIGR02209"/>
    </source>
</evidence>
<evidence type="ECO:0000313" key="12">
    <source>
        <dbReference type="Proteomes" id="UP000009234"/>
    </source>
</evidence>
<dbReference type="KEGG" id="dru:Desru_3354"/>
<protein>
    <recommendedName>
        <fullName evidence="7 8">Cell division protein FtsL</fullName>
    </recommendedName>
</protein>
<proteinExistence type="inferred from homology"/>
<reference evidence="11 12" key="2">
    <citation type="journal article" date="2012" name="Stand. Genomic Sci.">
        <title>Complete genome sequence of the sulfate-reducing firmicute Desulfotomaculum ruminis type strain (DL(T)).</title>
        <authorList>
            <person name="Spring S."/>
            <person name="Visser M."/>
            <person name="Lu M."/>
            <person name="Copeland A."/>
            <person name="Lapidus A."/>
            <person name="Lucas S."/>
            <person name="Cheng J.F."/>
            <person name="Han C."/>
            <person name="Tapia R."/>
            <person name="Goodwin L.A."/>
            <person name="Pitluck S."/>
            <person name="Ivanova N."/>
            <person name="Land M."/>
            <person name="Hauser L."/>
            <person name="Larimer F."/>
            <person name="Rohde M."/>
            <person name="Goker M."/>
            <person name="Detter J.C."/>
            <person name="Kyrpides N.C."/>
            <person name="Woyke T."/>
            <person name="Schaap P.J."/>
            <person name="Plugge C.M."/>
            <person name="Muyzer G."/>
            <person name="Kuever J."/>
            <person name="Pereira I.A."/>
            <person name="Parshina S.N."/>
            <person name="Bernier-Latmani R."/>
            <person name="Stams A.J."/>
            <person name="Klenk H.P."/>
        </authorList>
    </citation>
    <scope>NUCLEOTIDE SEQUENCE [LARGE SCALE GENOMIC DNA]</scope>
    <source>
        <strain evidence="12">ATCC 23193 / DSM 2154 / NCIB 8452 / DL</strain>
    </source>
</reference>
<feature type="transmembrane region" description="Helical" evidence="7">
    <location>
        <begin position="37"/>
        <end position="58"/>
    </location>
</feature>
<dbReference type="GO" id="GO:0043093">
    <property type="term" value="P:FtsZ-dependent cytokinesis"/>
    <property type="evidence" value="ECO:0007669"/>
    <property type="project" value="UniProtKB-UniRule"/>
</dbReference>
<keyword evidence="6 7" id="KW-0131">Cell cycle</keyword>